<feature type="signal peptide" evidence="2">
    <location>
        <begin position="1"/>
        <end position="21"/>
    </location>
</feature>
<dbReference type="RefSeq" id="WP_207354186.1">
    <property type="nucleotide sequence ID" value="NZ_CP071503.1"/>
</dbReference>
<keyword evidence="1 4" id="KW-0378">Hydrolase</keyword>
<dbReference type="InterPro" id="IPR029058">
    <property type="entry name" value="AB_hydrolase_fold"/>
</dbReference>
<evidence type="ECO:0000259" key="3">
    <source>
        <dbReference type="SMART" id="SM00939"/>
    </source>
</evidence>
<dbReference type="EMBL" id="CP071503">
    <property type="protein sequence ID" value="QSX32948.1"/>
    <property type="molecule type" value="Genomic_DNA"/>
</dbReference>
<dbReference type="SMART" id="SM00939">
    <property type="entry name" value="PepX_C"/>
    <property type="match status" value="1"/>
</dbReference>
<dbReference type="PANTHER" id="PTHR43056">
    <property type="entry name" value="PEPTIDASE S9 PROLYL OLIGOPEPTIDASE"/>
    <property type="match status" value="1"/>
</dbReference>
<evidence type="ECO:0000313" key="4">
    <source>
        <dbReference type="EMBL" id="QSX32948.1"/>
    </source>
</evidence>
<gene>
    <name evidence="4" type="ORF">JYB87_14545</name>
</gene>
<feature type="domain" description="Xaa-Pro dipeptidyl-peptidase C-terminal" evidence="3">
    <location>
        <begin position="372"/>
        <end position="634"/>
    </location>
</feature>
<dbReference type="Gene3D" id="3.40.50.1820">
    <property type="entry name" value="alpha/beta hydrolase"/>
    <property type="match status" value="1"/>
</dbReference>
<proteinExistence type="predicted"/>
<dbReference type="Pfam" id="PF02129">
    <property type="entry name" value="Peptidase_S15"/>
    <property type="match status" value="1"/>
</dbReference>
<protein>
    <submittedName>
        <fullName evidence="4">CocE/NonD family hydrolase</fullName>
    </submittedName>
</protein>
<dbReference type="InterPro" id="IPR005674">
    <property type="entry name" value="CocE/Ser_esterase"/>
</dbReference>
<dbReference type="PANTHER" id="PTHR43056:SF10">
    <property type="entry name" value="COCE_NOND FAMILY, PUTATIVE (AFU_ORTHOLOGUE AFUA_7G00600)-RELATED"/>
    <property type="match status" value="1"/>
</dbReference>
<dbReference type="Pfam" id="PF08530">
    <property type="entry name" value="PepX_C"/>
    <property type="match status" value="1"/>
</dbReference>
<sequence>MKLSPLMLALAATSLLPAAFAADSLSKITPMTPDGVASYNNIRPEADYIKRVEMVPMRDGTKLYTVILMKKGTKNAPILLSRTPYDAKGSTSRNTSQHIEELVDAMDIEYVQDNYIRVYQDIRGLHNSEGDYVTNRPVVGPLNNTGIDEATDAYDTIDWLVKNVAETNGNVGIVGSSYLGFTSLMAEINPHPALKAAAPQSPMVDGWMGDDWFHNGAFRNVNIGYTIGQSTAKAEGGNIATEPMDDYTRFLEAGSTGDFIKKWGYQDYPFIRKLTENPAYTDFWSLQAVDKILAKEPLKVPTMLIVGQWDQEDSYGAPAVYKAIEPKDKNNDKVSLVIGPWRHSGVNHYGYELGSLTFTGDTAKEFRVKYMKPFFDHYLKGAPDPHTPPVLTYATGVNQWNASSKWPMGESKKIYLSDNFGLSFDAPKAKQAFDDYVSDPAKPVPFIPRPINMDDSSQWKPWLVHDQRFASSRPDVLVYSSDVLDKPVHIMGAPLVNLFASTSGSDGDWVVKLVDVYPNTTSEGHEQGYVGQEMTGFELPLGIEIFRGRYVHGFDKPAALTPDKVEHYQFELPNVDHVFLPGHKIMVQVQSSLFPLYDRNPQTYVDNIFWAKPQDYKKATIKVHHDAKAPSNIVLPIAD</sequence>
<evidence type="ECO:0000313" key="5">
    <source>
        <dbReference type="Proteomes" id="UP000662770"/>
    </source>
</evidence>
<dbReference type="SUPFAM" id="SSF49785">
    <property type="entry name" value="Galactose-binding domain-like"/>
    <property type="match status" value="1"/>
</dbReference>
<dbReference type="GO" id="GO:0016787">
    <property type="term" value="F:hydrolase activity"/>
    <property type="evidence" value="ECO:0007669"/>
    <property type="project" value="UniProtKB-KW"/>
</dbReference>
<name>A0ABX7QQF8_9GAMM</name>
<keyword evidence="5" id="KW-1185">Reference proteome</keyword>
<dbReference type="SUPFAM" id="SSF53474">
    <property type="entry name" value="alpha/beta-Hydrolases"/>
    <property type="match status" value="1"/>
</dbReference>
<dbReference type="Gene3D" id="2.60.120.260">
    <property type="entry name" value="Galactose-binding domain-like"/>
    <property type="match status" value="1"/>
</dbReference>
<keyword evidence="2" id="KW-0732">Signal</keyword>
<dbReference type="InterPro" id="IPR050585">
    <property type="entry name" value="Xaa-Pro_dipeptidyl-ppase/CocE"/>
</dbReference>
<accession>A0ABX7QQF8</accession>
<dbReference type="NCBIfam" id="TIGR00976">
    <property type="entry name" value="CocE_NonD"/>
    <property type="match status" value="1"/>
</dbReference>
<evidence type="ECO:0000256" key="2">
    <source>
        <dbReference type="SAM" id="SignalP"/>
    </source>
</evidence>
<organism evidence="4 5">
    <name type="scientific">Shewanella avicenniae</name>
    <dbReference type="NCBI Taxonomy" id="2814294"/>
    <lineage>
        <taxon>Bacteria</taxon>
        <taxon>Pseudomonadati</taxon>
        <taxon>Pseudomonadota</taxon>
        <taxon>Gammaproteobacteria</taxon>
        <taxon>Alteromonadales</taxon>
        <taxon>Shewanellaceae</taxon>
        <taxon>Shewanella</taxon>
    </lineage>
</organism>
<dbReference type="InterPro" id="IPR013736">
    <property type="entry name" value="Xaa-Pro_dipept_C"/>
</dbReference>
<feature type="chain" id="PRO_5046680415" evidence="2">
    <location>
        <begin position="22"/>
        <end position="639"/>
    </location>
</feature>
<dbReference type="InterPro" id="IPR008979">
    <property type="entry name" value="Galactose-bd-like_sf"/>
</dbReference>
<dbReference type="Gene3D" id="1.10.3020.10">
    <property type="entry name" value="alpha-amino acid ester hydrolase ( Helical cap domain)"/>
    <property type="match status" value="1"/>
</dbReference>
<reference evidence="4 5" key="1">
    <citation type="submission" date="2021-03" db="EMBL/GenBank/DDBJ databases">
        <title>Novel species identification of genus Shewanella.</title>
        <authorList>
            <person name="Liu G."/>
            <person name="Zhang Q."/>
        </authorList>
    </citation>
    <scope>NUCLEOTIDE SEQUENCE [LARGE SCALE GENOMIC DNA]</scope>
    <source>
        <strain evidence="4 5">FJAT-51800</strain>
    </source>
</reference>
<dbReference type="InterPro" id="IPR000383">
    <property type="entry name" value="Xaa-Pro-like_dom"/>
</dbReference>
<evidence type="ECO:0000256" key="1">
    <source>
        <dbReference type="ARBA" id="ARBA00022801"/>
    </source>
</evidence>
<dbReference type="Proteomes" id="UP000662770">
    <property type="component" value="Chromosome"/>
</dbReference>